<comment type="caution">
    <text evidence="7">The sequence shown here is derived from an EMBL/GenBank/DDBJ whole genome shotgun (WGS) entry which is preliminary data.</text>
</comment>
<reference evidence="7" key="1">
    <citation type="submission" date="2018-01" db="EMBL/GenBank/DDBJ databases">
        <authorList>
            <person name="Mao J.F."/>
        </authorList>
    </citation>
    <scope>NUCLEOTIDE SEQUENCE</scope>
    <source>
        <strain evidence="7">Huo1</strain>
        <tissue evidence="7">Leaf</tissue>
    </source>
</reference>
<keyword evidence="4" id="KW-0862">Zinc</keyword>
<dbReference type="EMBL" id="PNBA02000015">
    <property type="protein sequence ID" value="KAG6397853.1"/>
    <property type="molecule type" value="Genomic_DNA"/>
</dbReference>
<dbReference type="NCBIfam" id="TIGR01662">
    <property type="entry name" value="HAD-SF-IIIA"/>
    <property type="match status" value="1"/>
</dbReference>
<keyword evidence="3" id="KW-0863">Zinc-finger</keyword>
<dbReference type="GO" id="GO:0008270">
    <property type="term" value="F:zinc ion binding"/>
    <property type="evidence" value="ECO:0007669"/>
    <property type="project" value="UniProtKB-KW"/>
</dbReference>
<dbReference type="InterPro" id="IPR036957">
    <property type="entry name" value="Znf_PARP_sf"/>
</dbReference>
<dbReference type="AlphaFoldDB" id="A0A8X8WMP2"/>
<dbReference type="Pfam" id="PF08645">
    <property type="entry name" value="PNK3P"/>
    <property type="match status" value="1"/>
</dbReference>
<dbReference type="GO" id="GO:0046403">
    <property type="term" value="F:polynucleotide 3'-phosphatase activity"/>
    <property type="evidence" value="ECO:0007669"/>
    <property type="project" value="TreeGrafter"/>
</dbReference>
<evidence type="ECO:0000256" key="5">
    <source>
        <dbReference type="ARBA" id="ARBA00023242"/>
    </source>
</evidence>
<dbReference type="Proteomes" id="UP000298416">
    <property type="component" value="Unassembled WGS sequence"/>
</dbReference>
<dbReference type="InterPro" id="IPR013954">
    <property type="entry name" value="PNK3P"/>
</dbReference>
<evidence type="ECO:0000256" key="3">
    <source>
        <dbReference type="ARBA" id="ARBA00022771"/>
    </source>
</evidence>
<dbReference type="SUPFAM" id="SSF57716">
    <property type="entry name" value="Glucocorticoid receptor-like (DNA-binding domain)"/>
    <property type="match status" value="1"/>
</dbReference>
<evidence type="ECO:0000256" key="2">
    <source>
        <dbReference type="ARBA" id="ARBA00022723"/>
    </source>
</evidence>
<keyword evidence="2" id="KW-0479">Metal-binding</keyword>
<dbReference type="SUPFAM" id="SSF56784">
    <property type="entry name" value="HAD-like"/>
    <property type="match status" value="1"/>
</dbReference>
<accession>A0A8X8WMP2</accession>
<dbReference type="InterPro" id="IPR001510">
    <property type="entry name" value="Znf_PARP"/>
</dbReference>
<evidence type="ECO:0000313" key="8">
    <source>
        <dbReference type="Proteomes" id="UP000298416"/>
    </source>
</evidence>
<gene>
    <name evidence="7" type="ORF">SASPL_139303</name>
</gene>
<evidence type="ECO:0000256" key="4">
    <source>
        <dbReference type="ARBA" id="ARBA00022833"/>
    </source>
</evidence>
<evidence type="ECO:0000259" key="6">
    <source>
        <dbReference type="PROSITE" id="PS50064"/>
    </source>
</evidence>
<dbReference type="GO" id="GO:0046404">
    <property type="term" value="F:ATP-dependent polydeoxyribonucleotide 5'-hydroxyl-kinase activity"/>
    <property type="evidence" value="ECO:0007669"/>
    <property type="project" value="TreeGrafter"/>
</dbReference>
<dbReference type="InterPro" id="IPR006551">
    <property type="entry name" value="Polynucleotide_phosphatase"/>
</dbReference>
<organism evidence="7">
    <name type="scientific">Salvia splendens</name>
    <name type="common">Scarlet sage</name>
    <dbReference type="NCBI Taxonomy" id="180675"/>
    <lineage>
        <taxon>Eukaryota</taxon>
        <taxon>Viridiplantae</taxon>
        <taxon>Streptophyta</taxon>
        <taxon>Embryophyta</taxon>
        <taxon>Tracheophyta</taxon>
        <taxon>Spermatophyta</taxon>
        <taxon>Magnoliopsida</taxon>
        <taxon>eudicotyledons</taxon>
        <taxon>Gunneridae</taxon>
        <taxon>Pentapetalae</taxon>
        <taxon>asterids</taxon>
        <taxon>lamiids</taxon>
        <taxon>Lamiales</taxon>
        <taxon>Lamiaceae</taxon>
        <taxon>Nepetoideae</taxon>
        <taxon>Mentheae</taxon>
        <taxon>Salviinae</taxon>
        <taxon>Salvia</taxon>
        <taxon>Salvia subgen. Calosphace</taxon>
        <taxon>core Calosphace</taxon>
    </lineage>
</organism>
<keyword evidence="5" id="KW-0539">Nucleus</keyword>
<protein>
    <recommendedName>
        <fullName evidence="6">PARP-type domain-containing protein</fullName>
    </recommendedName>
</protein>
<dbReference type="InterPro" id="IPR023214">
    <property type="entry name" value="HAD_sf"/>
</dbReference>
<dbReference type="NCBIfam" id="TIGR01664">
    <property type="entry name" value="DNA-3'-Pase"/>
    <property type="match status" value="1"/>
</dbReference>
<dbReference type="PANTHER" id="PTHR12083:SF9">
    <property type="entry name" value="BIFUNCTIONAL POLYNUCLEOTIDE PHOSPHATASE_KINASE"/>
    <property type="match status" value="1"/>
</dbReference>
<dbReference type="Gene3D" id="3.40.50.1000">
    <property type="entry name" value="HAD superfamily/HAD-like"/>
    <property type="match status" value="1"/>
</dbReference>
<dbReference type="GO" id="GO:0003690">
    <property type="term" value="F:double-stranded DNA binding"/>
    <property type="evidence" value="ECO:0007669"/>
    <property type="project" value="TreeGrafter"/>
</dbReference>
<feature type="domain" description="PARP-type" evidence="6">
    <location>
        <begin position="48"/>
        <end position="131"/>
    </location>
</feature>
<keyword evidence="8" id="KW-1185">Reference proteome</keyword>
<dbReference type="InterPro" id="IPR036412">
    <property type="entry name" value="HAD-like_sf"/>
</dbReference>
<evidence type="ECO:0000313" key="7">
    <source>
        <dbReference type="EMBL" id="KAG6397853.1"/>
    </source>
</evidence>
<dbReference type="PROSITE" id="PS50064">
    <property type="entry name" value="ZF_PARP_2"/>
    <property type="match status" value="1"/>
</dbReference>
<dbReference type="GO" id="GO:0006281">
    <property type="term" value="P:DNA repair"/>
    <property type="evidence" value="ECO:0007669"/>
    <property type="project" value="TreeGrafter"/>
</dbReference>
<evidence type="ECO:0000256" key="1">
    <source>
        <dbReference type="ARBA" id="ARBA00004123"/>
    </source>
</evidence>
<dbReference type="CDD" id="cd01625">
    <property type="entry name" value="HAD_PNP"/>
    <property type="match status" value="1"/>
</dbReference>
<dbReference type="Pfam" id="PF00645">
    <property type="entry name" value="zf-PARP"/>
    <property type="match status" value="1"/>
</dbReference>
<name>A0A8X8WMP2_SALSN</name>
<dbReference type="GO" id="GO:0005634">
    <property type="term" value="C:nucleus"/>
    <property type="evidence" value="ECO:0007669"/>
    <property type="project" value="UniProtKB-SubCell"/>
</dbReference>
<dbReference type="SMART" id="SM01336">
    <property type="entry name" value="zf-PARP"/>
    <property type="match status" value="1"/>
</dbReference>
<dbReference type="Gene3D" id="3.30.1740.10">
    <property type="entry name" value="Zinc finger, PARP-type"/>
    <property type="match status" value="1"/>
</dbReference>
<dbReference type="PANTHER" id="PTHR12083">
    <property type="entry name" value="BIFUNCTIONAL POLYNUCLEOTIDE PHOSPHATASE/KINASE"/>
    <property type="match status" value="1"/>
</dbReference>
<comment type="subcellular location">
    <subcellularLocation>
        <location evidence="1">Nucleus</location>
    </subcellularLocation>
</comment>
<dbReference type="InterPro" id="IPR006549">
    <property type="entry name" value="HAD-SF_hydro_IIIA"/>
</dbReference>
<proteinExistence type="predicted"/>
<sequence>MKSQLTHIFNRKTLNPNPNPNPNPILSAFSIPSAVMSSSSPSTDSVKLVAEYAKSGRSSCKKCSKSIAASALRFGFVNKDPRGFDMTKWHHLNCVPFGASGFASSVDAITGFSSLKGSDQEAVKKLVIEGAQAVEVSKVDEDDDEPDQGKSKKPKVEICLGRLVNLCMVRICMVLNQLVLSLLTSEEGTKFQLEIAVSASDIKEKYKDATLLPKWKAFQTVIFLERDDGLHDSSKIAAFDFDGCLAKTSVKRVGADAWSLMYPSIPEKLQNLYSDGYKLVIFTNESNIERWKNKRQAAVDSKIGRLNSFIELVKVPIQVFIACGVSSGQSEDPFRKPKPGMWKIMEKEFNSSLPIDMEQSFYVGDAAGRAGDHSDADKKFAQAIMFSFLRWRAVGLKFYVPEDYFVTD</sequence>
<dbReference type="FunFam" id="3.40.50.1000:FF:000198">
    <property type="entry name" value="Bifunctional polynucleotide phosphatase/kinase"/>
    <property type="match status" value="1"/>
</dbReference>
<reference evidence="7" key="2">
    <citation type="submission" date="2020-08" db="EMBL/GenBank/DDBJ databases">
        <title>Plant Genome Project.</title>
        <authorList>
            <person name="Zhang R.-G."/>
        </authorList>
    </citation>
    <scope>NUCLEOTIDE SEQUENCE</scope>
    <source>
        <strain evidence="7">Huo1</strain>
        <tissue evidence="7">Leaf</tissue>
    </source>
</reference>